<sequence length="347" mass="38200">MSDDKRNAILEALYAIRDTAPYTPAIGIAERLGISEGELQAARLGQNVITLPHSPQDIAARLHTLGPVKALTRSTLAVLEQKGEYPSLSGGDQAGLLLNPGGLDLRLIFAHWHWCCLIRDSLPDGERLSLQVFDQHGRAVHKAFCLESDSVSAWQALWLEGSHHPPCFTGEQLPQPSSSPTSPPQGLAEDWAGLTDVHQFFGLLRRHKLSRRDANALMEGRFTRALARHSIEHLLGRAASTVQSLMLFVASPGCVQIRSGCIPAPERKRGWLNLFAEDATLHLDDTNIAQVWTVFKPNRDGGVTSLEAFDADGQLVLQIFSERREGNPESTAWRKLLDDLNHRESAA</sequence>
<dbReference type="CDD" id="cd16830">
    <property type="entry name" value="HemS-like_N"/>
    <property type="match status" value="1"/>
</dbReference>
<evidence type="ECO:0000256" key="1">
    <source>
        <dbReference type="SAM" id="MobiDB-lite"/>
    </source>
</evidence>
<name>A0A5C1NIP3_9GAMM</name>
<proteinExistence type="predicted"/>
<feature type="region of interest" description="Disordered" evidence="1">
    <location>
        <begin position="169"/>
        <end position="188"/>
    </location>
</feature>
<evidence type="ECO:0000259" key="2">
    <source>
        <dbReference type="Pfam" id="PF05171"/>
    </source>
</evidence>
<dbReference type="CDD" id="cd16831">
    <property type="entry name" value="HemS-like_C"/>
    <property type="match status" value="1"/>
</dbReference>
<accession>A0A5C1NIP3</accession>
<dbReference type="Gene3D" id="3.40.1570.10">
    <property type="entry name" value="HemS/ChuS/ChuX like domains"/>
    <property type="match status" value="2"/>
</dbReference>
<dbReference type="Proteomes" id="UP000324285">
    <property type="component" value="Chromosome"/>
</dbReference>
<dbReference type="InterPro" id="IPR007845">
    <property type="entry name" value="HemS/ChuX_dom"/>
</dbReference>
<organism evidence="3 4">
    <name type="scientific">Halomonas binhaiensis</name>
    <dbReference type="NCBI Taxonomy" id="2562282"/>
    <lineage>
        <taxon>Bacteria</taxon>
        <taxon>Pseudomonadati</taxon>
        <taxon>Pseudomonadota</taxon>
        <taxon>Gammaproteobacteria</taxon>
        <taxon>Oceanospirillales</taxon>
        <taxon>Halomonadaceae</taxon>
        <taxon>Halomonas</taxon>
    </lineage>
</organism>
<reference evidence="3" key="1">
    <citation type="submission" date="2021-02" db="EMBL/GenBank/DDBJ databases">
        <title>Strain Y2R2, a novel species of the genus Halomonas.</title>
        <authorList>
            <person name="Huang H."/>
        </authorList>
    </citation>
    <scope>NUCLEOTIDE SEQUENCE</scope>
    <source>
        <strain evidence="3">Y2R2</strain>
    </source>
</reference>
<keyword evidence="4" id="KW-1185">Reference proteome</keyword>
<protein>
    <submittedName>
        <fullName evidence="3">Heme degradation protein</fullName>
    </submittedName>
</protein>
<evidence type="ECO:0000313" key="3">
    <source>
        <dbReference type="EMBL" id="QEM83582.1"/>
    </source>
</evidence>
<dbReference type="OrthoDB" id="316630at2"/>
<gene>
    <name evidence="3" type="ORF">E4T21_19960</name>
</gene>
<dbReference type="RefSeq" id="WP_149286704.1">
    <property type="nucleotide sequence ID" value="NZ_CP038437.2"/>
</dbReference>
<dbReference type="SUPFAM" id="SSF144064">
    <property type="entry name" value="Heme iron utilization protein-like"/>
    <property type="match status" value="1"/>
</dbReference>
<evidence type="ECO:0000313" key="4">
    <source>
        <dbReference type="Proteomes" id="UP000324285"/>
    </source>
</evidence>
<dbReference type="InterPro" id="IPR053733">
    <property type="entry name" value="Heme_Transport_Util_sf"/>
</dbReference>
<feature type="domain" description="Haemin-degrading HemS/ChuX" evidence="2">
    <location>
        <begin position="209"/>
        <end position="340"/>
    </location>
</feature>
<dbReference type="KEGG" id="hbh:E4T21_19960"/>
<dbReference type="AlphaFoldDB" id="A0A5C1NIP3"/>
<feature type="domain" description="Haemin-degrading HemS/ChuX" evidence="2">
    <location>
        <begin position="33"/>
        <end position="157"/>
    </location>
</feature>
<dbReference type="GO" id="GO:0006826">
    <property type="term" value="P:iron ion transport"/>
    <property type="evidence" value="ECO:0007669"/>
    <property type="project" value="InterPro"/>
</dbReference>
<dbReference type="Pfam" id="PF05171">
    <property type="entry name" value="HemS"/>
    <property type="match status" value="2"/>
</dbReference>
<dbReference type="EMBL" id="CP038437">
    <property type="protein sequence ID" value="QEM83582.1"/>
    <property type="molecule type" value="Genomic_DNA"/>
</dbReference>